<evidence type="ECO:0000313" key="3">
    <source>
        <dbReference type="Proteomes" id="UP001457282"/>
    </source>
</evidence>
<accession>A0AAW1YL56</accession>
<dbReference type="AlphaFoldDB" id="A0AAW1YL56"/>
<protein>
    <submittedName>
        <fullName evidence="2">Uncharacterized protein</fullName>
    </submittedName>
</protein>
<feature type="compositionally biased region" description="Basic and acidic residues" evidence="1">
    <location>
        <begin position="151"/>
        <end position="161"/>
    </location>
</feature>
<sequence length="161" mass="17715">MAVRVQRARTREVDAWASWLRGLKIAAARLNSERRRVQGLKDGDGETTPELGSLVSASGLWRSREEVAAVLCEARHEIHGEGLGMSFTAAAWLEKAAEKAPVQGRRKDGDAAIAGDALSKCRRSLLKKRRKQEKLRVPSLMAHGPTTFNGEEEKSEKAKSL</sequence>
<dbReference type="EMBL" id="JBEDUW010000001">
    <property type="protein sequence ID" value="KAK9949321.1"/>
    <property type="molecule type" value="Genomic_DNA"/>
</dbReference>
<organism evidence="2 3">
    <name type="scientific">Rubus argutus</name>
    <name type="common">Southern blackberry</name>
    <dbReference type="NCBI Taxonomy" id="59490"/>
    <lineage>
        <taxon>Eukaryota</taxon>
        <taxon>Viridiplantae</taxon>
        <taxon>Streptophyta</taxon>
        <taxon>Embryophyta</taxon>
        <taxon>Tracheophyta</taxon>
        <taxon>Spermatophyta</taxon>
        <taxon>Magnoliopsida</taxon>
        <taxon>eudicotyledons</taxon>
        <taxon>Gunneridae</taxon>
        <taxon>Pentapetalae</taxon>
        <taxon>rosids</taxon>
        <taxon>fabids</taxon>
        <taxon>Rosales</taxon>
        <taxon>Rosaceae</taxon>
        <taxon>Rosoideae</taxon>
        <taxon>Rosoideae incertae sedis</taxon>
        <taxon>Rubus</taxon>
    </lineage>
</organism>
<dbReference type="Proteomes" id="UP001457282">
    <property type="component" value="Unassembled WGS sequence"/>
</dbReference>
<name>A0AAW1YL56_RUBAR</name>
<proteinExistence type="predicted"/>
<feature type="region of interest" description="Disordered" evidence="1">
    <location>
        <begin position="127"/>
        <end position="161"/>
    </location>
</feature>
<gene>
    <name evidence="2" type="ORF">M0R45_004850</name>
</gene>
<evidence type="ECO:0000256" key="1">
    <source>
        <dbReference type="SAM" id="MobiDB-lite"/>
    </source>
</evidence>
<evidence type="ECO:0000313" key="2">
    <source>
        <dbReference type="EMBL" id="KAK9949321.1"/>
    </source>
</evidence>
<reference evidence="2 3" key="1">
    <citation type="journal article" date="2023" name="G3 (Bethesda)">
        <title>A chromosome-length genome assembly and annotation of blackberry (Rubus argutus, cv. 'Hillquist').</title>
        <authorList>
            <person name="Bruna T."/>
            <person name="Aryal R."/>
            <person name="Dudchenko O."/>
            <person name="Sargent D.J."/>
            <person name="Mead D."/>
            <person name="Buti M."/>
            <person name="Cavallini A."/>
            <person name="Hytonen T."/>
            <person name="Andres J."/>
            <person name="Pham M."/>
            <person name="Weisz D."/>
            <person name="Mascagni F."/>
            <person name="Usai G."/>
            <person name="Natali L."/>
            <person name="Bassil N."/>
            <person name="Fernandez G.E."/>
            <person name="Lomsadze A."/>
            <person name="Armour M."/>
            <person name="Olukolu B."/>
            <person name="Poorten T."/>
            <person name="Britton C."/>
            <person name="Davik J."/>
            <person name="Ashrafi H."/>
            <person name="Aiden E.L."/>
            <person name="Borodovsky M."/>
            <person name="Worthington M."/>
        </authorList>
    </citation>
    <scope>NUCLEOTIDE SEQUENCE [LARGE SCALE GENOMIC DNA]</scope>
    <source>
        <strain evidence="2">PI 553951</strain>
    </source>
</reference>
<keyword evidence="3" id="KW-1185">Reference proteome</keyword>
<comment type="caution">
    <text evidence="2">The sequence shown here is derived from an EMBL/GenBank/DDBJ whole genome shotgun (WGS) entry which is preliminary data.</text>
</comment>